<dbReference type="AlphaFoldDB" id="A0A2H6LPQ7"/>
<proteinExistence type="predicted"/>
<accession>A0A2H6LPQ7</accession>
<organism evidence="2 3">
    <name type="scientific">Nostoc cycadae WK-1</name>
    <dbReference type="NCBI Taxonomy" id="1861711"/>
    <lineage>
        <taxon>Bacteria</taxon>
        <taxon>Bacillati</taxon>
        <taxon>Cyanobacteriota</taxon>
        <taxon>Cyanophyceae</taxon>
        <taxon>Nostocales</taxon>
        <taxon>Nostocaceae</taxon>
        <taxon>Nostoc</taxon>
    </lineage>
</organism>
<dbReference type="Proteomes" id="UP000236527">
    <property type="component" value="Unassembled WGS sequence"/>
</dbReference>
<comment type="caution">
    <text evidence="2">The sequence shown here is derived from an EMBL/GenBank/DDBJ whole genome shotgun (WGS) entry which is preliminary data.</text>
</comment>
<evidence type="ECO:0000313" key="2">
    <source>
        <dbReference type="EMBL" id="GBE95194.1"/>
    </source>
</evidence>
<evidence type="ECO:0000313" key="3">
    <source>
        <dbReference type="Proteomes" id="UP000236527"/>
    </source>
</evidence>
<keyword evidence="3" id="KW-1185">Reference proteome</keyword>
<evidence type="ECO:0000256" key="1">
    <source>
        <dbReference type="SAM" id="MobiDB-lite"/>
    </source>
</evidence>
<feature type="region of interest" description="Disordered" evidence="1">
    <location>
        <begin position="58"/>
        <end position="93"/>
    </location>
</feature>
<protein>
    <submittedName>
        <fullName evidence="2">Uncharacterized protein</fullName>
    </submittedName>
</protein>
<feature type="compositionally biased region" description="Low complexity" evidence="1">
    <location>
        <begin position="58"/>
        <end position="69"/>
    </location>
</feature>
<sequence length="112" mass="13163">MKKLMSKFQIDIDYSNVELNALETDEDFHREAKTLLPQALQKLGESIGEQTWEELQKNLQKSGSKSKGSQLEKRKFIQETGRTYQRRASGREKQELEDYIVDQLRSLQNKTR</sequence>
<gene>
    <name evidence="2" type="ORF">NCWK1_4977</name>
</gene>
<dbReference type="EMBL" id="BDGE01000099">
    <property type="protein sequence ID" value="GBE95194.1"/>
    <property type="molecule type" value="Genomic_DNA"/>
</dbReference>
<reference evidence="3" key="1">
    <citation type="journal article" date="2018" name="Genome Announc.">
        <title>Draft Genome Sequence of the Nitrogen-Fixing and Hormogonia-Inducing Cyanobacterium Nostoc cycadae Strain WK-1, Isolated from the Coralloid Roots of Cycas revoluta.</title>
        <authorList>
            <person name="Kanesaki Y."/>
            <person name="Hirose M."/>
            <person name="Hirose Y."/>
            <person name="Fujisawa T."/>
            <person name="Nakamura Y."/>
            <person name="Watanabe S."/>
            <person name="Matsunaga S."/>
            <person name="Uchida H."/>
            <person name="Murakami A."/>
        </authorList>
    </citation>
    <scope>NUCLEOTIDE SEQUENCE [LARGE SCALE GENOMIC DNA]</scope>
    <source>
        <strain evidence="3">WK-1</strain>
    </source>
</reference>
<name>A0A2H6LPQ7_9NOSO</name>